<evidence type="ECO:0000313" key="2">
    <source>
        <dbReference type="EMBL" id="KJA19009.1"/>
    </source>
</evidence>
<evidence type="ECO:0000313" key="3">
    <source>
        <dbReference type="Proteomes" id="UP000054270"/>
    </source>
</evidence>
<gene>
    <name evidence="2" type="ORF">HYPSUDRAFT_909063</name>
</gene>
<organism evidence="2 3">
    <name type="scientific">Hypholoma sublateritium (strain FD-334 SS-4)</name>
    <dbReference type="NCBI Taxonomy" id="945553"/>
    <lineage>
        <taxon>Eukaryota</taxon>
        <taxon>Fungi</taxon>
        <taxon>Dikarya</taxon>
        <taxon>Basidiomycota</taxon>
        <taxon>Agaricomycotina</taxon>
        <taxon>Agaricomycetes</taxon>
        <taxon>Agaricomycetidae</taxon>
        <taxon>Agaricales</taxon>
        <taxon>Agaricineae</taxon>
        <taxon>Strophariaceae</taxon>
        <taxon>Hypholoma</taxon>
    </lineage>
</organism>
<feature type="region of interest" description="Disordered" evidence="1">
    <location>
        <begin position="65"/>
        <end position="153"/>
    </location>
</feature>
<protein>
    <submittedName>
        <fullName evidence="2">Uncharacterized protein</fullName>
    </submittedName>
</protein>
<feature type="compositionally biased region" description="Pro residues" evidence="1">
    <location>
        <begin position="124"/>
        <end position="135"/>
    </location>
</feature>
<reference evidence="3" key="1">
    <citation type="submission" date="2014-04" db="EMBL/GenBank/DDBJ databases">
        <title>Evolutionary Origins and Diversification of the Mycorrhizal Mutualists.</title>
        <authorList>
            <consortium name="DOE Joint Genome Institute"/>
            <consortium name="Mycorrhizal Genomics Consortium"/>
            <person name="Kohler A."/>
            <person name="Kuo A."/>
            <person name="Nagy L.G."/>
            <person name="Floudas D."/>
            <person name="Copeland A."/>
            <person name="Barry K.W."/>
            <person name="Cichocki N."/>
            <person name="Veneault-Fourrey C."/>
            <person name="LaButti K."/>
            <person name="Lindquist E.A."/>
            <person name="Lipzen A."/>
            <person name="Lundell T."/>
            <person name="Morin E."/>
            <person name="Murat C."/>
            <person name="Riley R."/>
            <person name="Ohm R."/>
            <person name="Sun H."/>
            <person name="Tunlid A."/>
            <person name="Henrissat B."/>
            <person name="Grigoriev I.V."/>
            <person name="Hibbett D.S."/>
            <person name="Martin F."/>
        </authorList>
    </citation>
    <scope>NUCLEOTIDE SEQUENCE [LARGE SCALE GENOMIC DNA]</scope>
    <source>
        <strain evidence="3">FD-334 SS-4</strain>
    </source>
</reference>
<sequence>MQPIPTCASALIAPLDPRTLLARSRAKDGVPPMVGVVKTGSGKWGLRLGVHAATTWATRWTALQRISGGNGAERPRLGAAPRHRTISKTPPPRNPEATTPASAALRRRPRVDRCLPSLPQALHSPPPSSPPPPTQPDNDGISSTRRTDESQWP</sequence>
<accession>A0A0D2NJD7</accession>
<name>A0A0D2NJD7_HYPSF</name>
<evidence type="ECO:0000256" key="1">
    <source>
        <dbReference type="SAM" id="MobiDB-lite"/>
    </source>
</evidence>
<proteinExistence type="predicted"/>
<dbReference type="AlphaFoldDB" id="A0A0D2NJD7"/>
<dbReference type="Proteomes" id="UP000054270">
    <property type="component" value="Unassembled WGS sequence"/>
</dbReference>
<keyword evidence="3" id="KW-1185">Reference proteome</keyword>
<dbReference type="EMBL" id="KN817582">
    <property type="protein sequence ID" value="KJA19009.1"/>
    <property type="molecule type" value="Genomic_DNA"/>
</dbReference>